<dbReference type="Gene3D" id="1.20.920.30">
    <property type="match status" value="1"/>
</dbReference>
<feature type="domain" description="AAA+ ATPase" evidence="16">
    <location>
        <begin position="1633"/>
        <end position="1772"/>
    </location>
</feature>
<sequence length="4344" mass="502225">MSEVKTKSNERSSSSSKQKRYQEAIDQFDSYEAKRNIRDRLNRISSTPVLSGLPNMNDSSFAKIPKPKILTLEQFKQKVTLGKLNSSFSISQMPGNYDSHKLDMSLTNSNDTSVLSLVKPKANIKKRRLPGIIDNKIDKLELEKKSGTITQIPQQIINNPVITDPAARKLKQADSNLIIKRKPAMKHKRTSTPTNKDLNLSLNSSLNRTMSPKKRKPDDGTSGYSITVPLPQFLEENQKEVSIYEMTKFLPLELYDPILDPETPRKLLEQLKIESKDGLVHAHSKWFFADGTYEWRDCIAQEYDVENDRFIIIWPSGKIKRVSRINLRFPYDNEEDYEKRIDEAWRHRENAEKVLRFNYMVQITKKDSPDMPLRMLKKIIQFLQGFSKKNKFQLRNPLFYALIDLEVRHQPRRYLWKKERTHLIDESAEFKKKGFASCSEYKEDYLKKLPEIVIYFYSKRRQIPKDQIFSLVREIEETWTFASKQMDFEADLPFNTQKQELLSGILPPSKLVPPSKLPYISPSASQPLPKPKNFLKLLGSMNGLLHQSFPDHITILNKINTQLLELGPLLLFPKIQTKPLKLEKFVRAHKLESIKFLKEARNVMFDAQYDVQDIINQANLQRMKRNEDKIQARAYEQQHLDLEECLPTEFIQLMQRLLSVLNTQIENKLRDVMLNSFNLFLKRLSESLDLLPDSFEDLNGEEFRIFRKIKGKSQGCIKCELIIIDRKFSIEPNGTDLQENIMDVLNTVIQDLSLLPTLETTLTGPVRSHNSLHIFEINQKKHHKMMENISNALKKQLYILHCFEVILEPYSYCISLDPHKVRKRFSKDLNVDAIEDEIFKMKRTEIEIGEFLDSGILKLGVWSIKVANAKEEILEKIRRCVDVLLSLIEEDVQKRMNGLQELHEESIQVIGHEPRNLEELDGMRTFLNVQLPARLDFIKQEFETLFTDIEVLEGYLRQIPWEMFKQMWNCYGYRNQLETIKDSCMKSIAKNQGVFAQQLIKDQTSMLEKIDQIEEELKELKKADDIMKFEDYSYLFGILKNRIQNANEKTKVINFREGLVGAKPTDFKQLEQVKKEFNPYCKLWFHIRDFFYHSPKWYKGHMNELDREAISTELSTILKEVLQMERTVFKEHPQALKLTQELLKNVNEFKPYLPIIRHLSNPGLRDRHWADLEKRAGLQLSRQLNFSLEWAIENGIMKHQELIEEISEQATREQSLENAKAKMESDWDNVNLQIIPFKGSYILVNNEGIWEMLDEQIMKTISMCSSPYIAFMEKEILVWKNNLLRIQDVLDEWEKLQKNWQYLQPIFLSKDISKQLPNAALRFKSINSQWENLMISVHSNPHVLETCLSHLKLLEQLKYANDSLDAILKSLKDYLNSKRKTFPRFYFLSNDELLVILSNSRDIPSVQKYIVKCFEGIRSLIINENFIIGMDSPEDEIVNFCNPIALYEGEELKNIECWLLEVEQEMRKSLKMILVDSVQDYSQENLKGWTEKWPSQVIYACSMMLWTSDVENAIITRKLALALREKEQRLDILVELVRSDLPAQARMTLGTLVVLDVHCKDIIQNLIENKVVSIEEFQWNCHLRYYLNNNSIEVKMLDTQRDYGYEYLGIQSRLVITPLTDRCYRTLMCALHMSLGGAPEGPAGTGKTETTKDLAKSMAKKCVVFNCSDRLDHVYMAKFFTGLCYCGAWACFDEFNRIELEVLSVIAEQILSIQMAVQRKSQVFVLDEELISLDHSCAVFITMNPDYAGRSQLPDNLKALFRPVAMMIPDYAMIAEIYLYSYGFRAARPLAIKLVNSLKLSSEQLSTQHHYDYGMRAVTTVIRAAGYHKQISPDEYEEKLIMKAISESNYPKFTAQDRPLFQGILHDLFPNFEDKIVENANIGDRINIAIMELGFINKPEFSEKVVQLYNALQIRHGVMIVGSTMAGKSSVIKVLTKSVKLKESITIGYINPKGLTLEQLYGSPDPVTHDWNDGILARYIRNYSENTTDAHQWIVLDGPVDVIWIENMNTVLDDNKKLCLSSGEIIKLTPTMRLLFEVDDLSQASPATVSRCGMVYMDPNETLGPHSLLKRWLNSLPLGYDTNSYADFFELAFEKILLPCLEFWKTELKSRQSIQSTSSSVVSSFLKIFESLLIRGGKSRLQHDQEIQEERRKEQEKLDQKKNEEIEGNLINLSSKRKTIRSVSIKQEVTASIASREKQQKDEEHLANLATLAVVWSLGGTCDEDGKKMLSEKLRAEMVNWGYVGLPSNLCESYYNKNEKRWIPWKNLLSTLMLKEEKNILVPTVLTLSYDYLLNELIPRKIHILITGETGTGKSVIIKAYTEKLNEKAYMIGTTIFSARSSSDQSQEFIESKLVKRKKGHFGPEVGKNGLLIIDDLNMPSKDSYGAQPAIEVLRQAIDRNELYDRKTLELKILEDLTYIGIMGHPGGGRNHISSRFSSHFVLMNFSNYDTNSLFTIISTALSSSLNEYARVIADSIPQIANASIKVYLETLQTLPPTPMKSHYTFNIRDLMNVVKGITAAPPQKLYKVETLYKIWVHECLRAFSDRLICDDDRRKFMSLVKRNLNLGFKVYYDNAIEAEPIFCSFLDDKIYQEVSNIKRLKDSLENSLEDYNSATTAKMNLVLFDFAVRHITRISRVLTWNCGNLLLIGVGGSGRQSLTKLCSFVLEYKVFQIKLTKSYGFSDWSADLKQLINISGVECKHVVFILRDNEIIQESFLESINNLLNSGQVPNLFTNDEMQGLTDKMRQNRAFSLKNEQQKWEAFLELVKKNLHIVLCMSPIGDTLKSRLRQFPSLVNCCTIDWFSEWPSEALSDVAAHFMEEEGFSGYTQGLKNASKVCVYFHQSVRELSQEYLQEYRRYNYVTPTHYLQLLNNLKNLFRIKEETTIKLKNKYSQGIYQLNQAQQHVEKLREDLIALKPILEQKTVAAEQIVQQIQKENEDADQTRIIVESEQQASQEQAAKAERIKKECEEALAIALPELESAIKALDTLKREDLNLVKTMQHPPDPIRLTLEALAIMCGESPTRVKDTSDKNNYILDYFETGKRMLNNPKFIKKLKKFNRDALTDTAINPLTEYMDNPKFQPSMVKNASSAAEGLCKWIRAMYNFYHVNNEVKPKQEALKTAKEIMKEKLLLLKEKQEKLDRVEMYIKELKEKLMIQNQEKEALQNEIQLCEIKKERAVKLIEKLGGERERWGQKVDALSNDMKNLLGDILLSAGVVSYMGPFMWNYRDQLIISKWIPYVQSSAFIDCSKNFSLIETVGDPIKIQNWTIHGLPSDKVSIENAIILNHSTNWPLIIDPQGQAAKWLRKMVYQGDKKLLRVKVGSEDFLSVLENALFLGASLIIEDTGETLDPILESVLQKQVFMEDGMKSIKIGEVTKQYDDDFALYMLTNLPNPHYTPETSTKVTILNFTITEEGLSEQLLAFVCRKEIPRDTEERNRLIIQSAEYMKNMQAFEDKILEMLQSGGDTILDNEELINSLTESKKMSEEVERKLTTAKQSEHKIQQFQANYEPAAALSSVLYFCVADLANLDPMYQFSMDWFLALFKKALSEAEKAKEIHDRVKHIVLKFREKLFQTICSSLCEEDKFLFVFLMAIRIMKHNGEINPWEWRFFLTGMWKIAEARESPLEFISDKQWREVCQLSEKVEGFEEHLLKHSNAWRNFVNSDNNWTFIPSFEEFSKQIPHPYQEQPDFMKLLILRAVKPESLGVAIKAFIKTVLGESYLHPPLFSFQNAYNETSPLKPLIFILSSGNDPQALIKRYTTEHAIYLTTLSLGKGQGERAQKAIKESTQTGNWVLLQNCHLAISWLPTLDSLIDKLQVENERSTVPINPSFRLILTSSPTSDFPSNLLHRCIKARSQSPNGLLDSMVNTYQGISASKEESQFYFSSAKPNIWGKLFFGLCFFHCVIKERTKYGAIGFNIPYEFNESDLRISSRQLMLMINNSDNIPYEALIHLTAECNYGGRVTDDWDRRLLKEILTSFYKPGILGDQNFSLTDLVDGYHLPSELSSLEFILDHIRTFPEMESPEVFGLHPNAEISRSRNEAYDLCNRLLSLKPRAVESTFEAKKEQLLSLSEKIINKLNKKFDIEEIEKKYPLSYNDTLNTVLLQEVARYNNLLECIMKSLEELKKAHDGTILITVEQESLGESMLKNQIPKKWKQISYPTNKNLVSWVEDLNKRIQFFNTWISEGRPAVFWISGFFFTQSFLTSILQEFARLSKNSIDSLTFSFDIIKNTAPEPPQVGAYVDGLYLEAAMWDGNGLVECLPRMLYSELPILWLKPEVKSERKTKNDFIYECPMYRTLTRAGTLSTTGHSTNFIMPVLLPSLYKNTHWVKRGTALFTQLDD</sequence>
<dbReference type="FunFam" id="1.20.920.30:FF:000002">
    <property type="entry name" value="Dynein axonemal heavy chain 3"/>
    <property type="match status" value="1"/>
</dbReference>
<keyword evidence="7" id="KW-0067">ATP-binding</keyword>
<proteinExistence type="inferred from homology"/>
<keyword evidence="18" id="KW-1185">Reference proteome</keyword>
<dbReference type="InterPro" id="IPR041466">
    <property type="entry name" value="Dynein_AAA5_ext"/>
</dbReference>
<dbReference type="GO" id="GO:0030286">
    <property type="term" value="C:dynein complex"/>
    <property type="evidence" value="ECO:0007669"/>
    <property type="project" value="UniProtKB-KW"/>
</dbReference>
<dbReference type="InterPro" id="IPR043157">
    <property type="entry name" value="Dynein_AAA1S"/>
</dbReference>
<keyword evidence="8" id="KW-0243">Dynein</keyword>
<keyword evidence="6" id="KW-0547">Nucleotide-binding</keyword>
<dbReference type="InterPro" id="IPR026983">
    <property type="entry name" value="DHC"/>
</dbReference>
<dbReference type="Pfam" id="PF18199">
    <property type="entry name" value="Dynein_C"/>
    <property type="match status" value="1"/>
</dbReference>
<keyword evidence="11" id="KW-0505">Motor protein</keyword>
<dbReference type="FunFam" id="1.20.920.20:FF:000001">
    <property type="entry name" value="dynein heavy chain 2, axonemal"/>
    <property type="match status" value="1"/>
</dbReference>
<keyword evidence="3" id="KW-0963">Cytoplasm</keyword>
<dbReference type="FunFam" id="1.10.8.1220:FF:000001">
    <property type="entry name" value="Dynein axonemal heavy chain 5"/>
    <property type="match status" value="1"/>
</dbReference>
<dbReference type="Gene3D" id="6.10.140.1060">
    <property type="match status" value="1"/>
</dbReference>
<dbReference type="GO" id="GO:0051959">
    <property type="term" value="F:dynein light intermediate chain binding"/>
    <property type="evidence" value="ECO:0007669"/>
    <property type="project" value="InterPro"/>
</dbReference>
<dbReference type="FunFam" id="3.40.50.300:FF:000049">
    <property type="entry name" value="Dynein, axonemal, heavy chain 5"/>
    <property type="match status" value="1"/>
</dbReference>
<evidence type="ECO:0000313" key="18">
    <source>
        <dbReference type="Proteomes" id="UP001162131"/>
    </source>
</evidence>
<dbReference type="InterPro" id="IPR041658">
    <property type="entry name" value="AAA_lid_11"/>
</dbReference>
<evidence type="ECO:0000256" key="4">
    <source>
        <dbReference type="ARBA" id="ARBA00022701"/>
    </source>
</evidence>
<dbReference type="PANTHER" id="PTHR22878">
    <property type="entry name" value="DYNEIN HEAVY CHAIN 6, AXONEMAL-LIKE-RELATED"/>
    <property type="match status" value="1"/>
</dbReference>
<evidence type="ECO:0000256" key="1">
    <source>
        <dbReference type="ARBA" id="ARBA00004430"/>
    </source>
</evidence>
<dbReference type="Pfam" id="PF03028">
    <property type="entry name" value="Dynein_heavy"/>
    <property type="match status" value="1"/>
</dbReference>
<dbReference type="Pfam" id="PF12775">
    <property type="entry name" value="AAA_7"/>
    <property type="match status" value="1"/>
</dbReference>
<evidence type="ECO:0000256" key="11">
    <source>
        <dbReference type="ARBA" id="ARBA00023175"/>
    </source>
</evidence>
<keyword evidence="9 14" id="KW-0175">Coiled coil</keyword>
<dbReference type="Gene3D" id="1.20.58.1120">
    <property type="match status" value="1"/>
</dbReference>
<dbReference type="SUPFAM" id="SSF52540">
    <property type="entry name" value="P-loop containing nucleoside triphosphate hydrolases"/>
    <property type="match status" value="4"/>
</dbReference>
<feature type="domain" description="AAA+ ATPase" evidence="16">
    <location>
        <begin position="2300"/>
        <end position="2447"/>
    </location>
</feature>
<evidence type="ECO:0000256" key="3">
    <source>
        <dbReference type="ARBA" id="ARBA00022490"/>
    </source>
</evidence>
<dbReference type="InterPro" id="IPR004273">
    <property type="entry name" value="Dynein_heavy_D6_P-loop"/>
</dbReference>
<dbReference type="InterPro" id="IPR042222">
    <property type="entry name" value="Dynein_2_N"/>
</dbReference>
<dbReference type="Gene3D" id="3.20.180.20">
    <property type="entry name" value="Dynein heavy chain, N-terminal domain 2"/>
    <property type="match status" value="1"/>
</dbReference>
<feature type="region of interest" description="Disordered" evidence="15">
    <location>
        <begin position="184"/>
        <end position="224"/>
    </location>
</feature>
<evidence type="ECO:0000256" key="13">
    <source>
        <dbReference type="ARBA" id="ARBA00023273"/>
    </source>
</evidence>
<dbReference type="FunFam" id="3.40.50.300:FF:000320">
    <property type="entry name" value="Dynein, axonemal, heavy chain 5"/>
    <property type="match status" value="1"/>
</dbReference>
<feature type="region of interest" description="Disordered" evidence="15">
    <location>
        <begin position="1"/>
        <end position="22"/>
    </location>
</feature>
<keyword evidence="4" id="KW-0493">Microtubule</keyword>
<keyword evidence="12" id="KW-0206">Cytoskeleton</keyword>
<evidence type="ECO:0000256" key="8">
    <source>
        <dbReference type="ARBA" id="ARBA00023017"/>
    </source>
</evidence>
<dbReference type="Gene3D" id="1.10.8.710">
    <property type="match status" value="1"/>
</dbReference>
<protein>
    <recommendedName>
        <fullName evidence="16">AAA+ ATPase domain-containing protein</fullName>
    </recommendedName>
</protein>
<feature type="compositionally biased region" description="Low complexity" evidence="15">
    <location>
        <begin position="198"/>
        <end position="207"/>
    </location>
</feature>
<dbReference type="EMBL" id="CAJZBQ010000028">
    <property type="protein sequence ID" value="CAG9321581.1"/>
    <property type="molecule type" value="Genomic_DNA"/>
</dbReference>
<dbReference type="InterPro" id="IPR024317">
    <property type="entry name" value="Dynein_heavy_chain_D4_dom"/>
</dbReference>
<evidence type="ECO:0000256" key="7">
    <source>
        <dbReference type="ARBA" id="ARBA00022840"/>
    </source>
</evidence>
<dbReference type="Gene3D" id="1.20.140.100">
    <property type="entry name" value="Dynein heavy chain, N-terminal domain 2"/>
    <property type="match status" value="1"/>
</dbReference>
<evidence type="ECO:0000256" key="12">
    <source>
        <dbReference type="ARBA" id="ARBA00023212"/>
    </source>
</evidence>
<dbReference type="GO" id="GO:0007018">
    <property type="term" value="P:microtubule-based movement"/>
    <property type="evidence" value="ECO:0007669"/>
    <property type="project" value="InterPro"/>
</dbReference>
<comment type="caution">
    <text evidence="17">The sequence shown here is derived from an EMBL/GenBank/DDBJ whole genome shotgun (WGS) entry which is preliminary data.</text>
</comment>
<dbReference type="InterPro" id="IPR042228">
    <property type="entry name" value="Dynein_linker_3"/>
</dbReference>
<evidence type="ECO:0000256" key="15">
    <source>
        <dbReference type="SAM" id="MobiDB-lite"/>
    </source>
</evidence>
<dbReference type="GO" id="GO:0045505">
    <property type="term" value="F:dynein intermediate chain binding"/>
    <property type="evidence" value="ECO:0007669"/>
    <property type="project" value="InterPro"/>
</dbReference>
<evidence type="ECO:0000256" key="5">
    <source>
        <dbReference type="ARBA" id="ARBA00022737"/>
    </source>
</evidence>
<dbReference type="Pfam" id="PF12780">
    <property type="entry name" value="AAA_8"/>
    <property type="match status" value="1"/>
</dbReference>
<feature type="compositionally biased region" description="Basic and acidic residues" evidence="15">
    <location>
        <begin position="1"/>
        <end position="10"/>
    </location>
</feature>
<dbReference type="InterPro" id="IPR024743">
    <property type="entry name" value="Dynein_HC_stalk"/>
</dbReference>
<evidence type="ECO:0000256" key="10">
    <source>
        <dbReference type="ARBA" id="ARBA00023069"/>
    </source>
</evidence>
<dbReference type="Pfam" id="PF12777">
    <property type="entry name" value="MT"/>
    <property type="match status" value="1"/>
</dbReference>
<keyword evidence="10" id="KW-0969">Cilium</keyword>
<dbReference type="Pfam" id="PF17852">
    <property type="entry name" value="Dynein_AAA_lid"/>
    <property type="match status" value="1"/>
</dbReference>
<dbReference type="InterPro" id="IPR043160">
    <property type="entry name" value="Dynein_C_barrel"/>
</dbReference>
<feature type="coiled-coil region" evidence="14">
    <location>
        <begin position="996"/>
        <end position="1030"/>
    </location>
</feature>
<dbReference type="Pfam" id="PF22597">
    <property type="entry name" value="DYN_lid"/>
    <property type="match status" value="1"/>
</dbReference>
<dbReference type="SMART" id="SM00382">
    <property type="entry name" value="AAA"/>
    <property type="match status" value="2"/>
</dbReference>
<dbReference type="PROSITE" id="PS00675">
    <property type="entry name" value="SIGMA54_INTERACT_1"/>
    <property type="match status" value="1"/>
</dbReference>
<evidence type="ECO:0000313" key="17">
    <source>
        <dbReference type="EMBL" id="CAG9321581.1"/>
    </source>
</evidence>
<evidence type="ECO:0000256" key="6">
    <source>
        <dbReference type="ARBA" id="ARBA00022741"/>
    </source>
</evidence>
<feature type="coiled-coil region" evidence="14">
    <location>
        <begin position="3121"/>
        <end position="3183"/>
    </location>
</feature>
<dbReference type="PANTHER" id="PTHR22878:SF70">
    <property type="entry name" value="DYNEIN HEAVY CHAIN 2, AXONEMAL"/>
    <property type="match status" value="1"/>
</dbReference>
<dbReference type="FunFam" id="1.20.1270.280:FF:000001">
    <property type="entry name" value="dynein heavy chain 7, axonemal"/>
    <property type="match status" value="1"/>
</dbReference>
<dbReference type="FunFam" id="3.10.490.20:FF:000009">
    <property type="entry name" value="Dynein heavy chain 4"/>
    <property type="match status" value="1"/>
</dbReference>
<dbReference type="FunFam" id="3.40.50.300:FF:000044">
    <property type="entry name" value="Dynein heavy chain 5, axonemal"/>
    <property type="match status" value="1"/>
</dbReference>
<dbReference type="Gene3D" id="1.20.920.20">
    <property type="match status" value="1"/>
</dbReference>
<dbReference type="GO" id="GO:0008569">
    <property type="term" value="F:minus-end-directed microtubule motor activity"/>
    <property type="evidence" value="ECO:0007669"/>
    <property type="project" value="InterPro"/>
</dbReference>
<dbReference type="GO" id="GO:0005524">
    <property type="term" value="F:ATP binding"/>
    <property type="evidence" value="ECO:0007669"/>
    <property type="project" value="UniProtKB-KW"/>
</dbReference>
<dbReference type="InterPro" id="IPR035699">
    <property type="entry name" value="AAA_6"/>
</dbReference>
<dbReference type="Gene3D" id="1.10.8.720">
    <property type="entry name" value="Region D6 of dynein motor"/>
    <property type="match status" value="1"/>
</dbReference>
<comment type="similarity">
    <text evidence="2">Belongs to the dynein heavy chain family.</text>
</comment>
<dbReference type="Proteomes" id="UP001162131">
    <property type="component" value="Unassembled WGS sequence"/>
</dbReference>
<organism evidence="17 18">
    <name type="scientific">Blepharisma stoltei</name>
    <dbReference type="NCBI Taxonomy" id="1481888"/>
    <lineage>
        <taxon>Eukaryota</taxon>
        <taxon>Sar</taxon>
        <taxon>Alveolata</taxon>
        <taxon>Ciliophora</taxon>
        <taxon>Postciliodesmatophora</taxon>
        <taxon>Heterotrichea</taxon>
        <taxon>Heterotrichida</taxon>
        <taxon>Blepharismidae</taxon>
        <taxon>Blepharisma</taxon>
    </lineage>
</organism>
<gene>
    <name evidence="17" type="ORF">BSTOLATCC_MIC28860</name>
</gene>
<dbReference type="InterPro" id="IPR042219">
    <property type="entry name" value="AAA_lid_11_sf"/>
</dbReference>
<dbReference type="Pfam" id="PF08393">
    <property type="entry name" value="DHC_N2"/>
    <property type="match status" value="1"/>
</dbReference>
<dbReference type="Gene3D" id="3.40.50.300">
    <property type="entry name" value="P-loop containing nucleotide triphosphate hydrolases"/>
    <property type="match status" value="5"/>
</dbReference>
<dbReference type="Gene3D" id="3.10.490.20">
    <property type="match status" value="1"/>
</dbReference>
<dbReference type="FunFam" id="1.10.8.710:FF:000001">
    <property type="entry name" value="Dynein axonemal heavy chain 2"/>
    <property type="match status" value="1"/>
</dbReference>
<evidence type="ECO:0000256" key="2">
    <source>
        <dbReference type="ARBA" id="ARBA00008887"/>
    </source>
</evidence>
<dbReference type="InterPro" id="IPR041228">
    <property type="entry name" value="Dynein_C"/>
</dbReference>
<dbReference type="InterPro" id="IPR035706">
    <property type="entry name" value="AAA_9"/>
</dbReference>
<dbReference type="Gene3D" id="1.10.472.130">
    <property type="match status" value="1"/>
</dbReference>
<dbReference type="FunFam" id="1.20.140.100:FF:000001">
    <property type="entry name" value="dynein heavy chain 17, axonemal"/>
    <property type="match status" value="1"/>
</dbReference>
<dbReference type="Gene3D" id="1.20.1270.280">
    <property type="match status" value="1"/>
</dbReference>
<dbReference type="GO" id="GO:0005930">
    <property type="term" value="C:axoneme"/>
    <property type="evidence" value="ECO:0007669"/>
    <property type="project" value="UniProtKB-SubCell"/>
</dbReference>
<feature type="coiled-coil region" evidence="14">
    <location>
        <begin position="2921"/>
        <end position="2973"/>
    </location>
</feature>
<dbReference type="GO" id="GO:0005874">
    <property type="term" value="C:microtubule"/>
    <property type="evidence" value="ECO:0007669"/>
    <property type="project" value="UniProtKB-KW"/>
</dbReference>
<dbReference type="Gene3D" id="1.10.8.1220">
    <property type="match status" value="1"/>
</dbReference>
<dbReference type="Pfam" id="PF18198">
    <property type="entry name" value="AAA_lid_11"/>
    <property type="match status" value="1"/>
</dbReference>
<dbReference type="InterPro" id="IPR025662">
    <property type="entry name" value="Sigma_54_int_dom_ATP-bd_1"/>
</dbReference>
<keyword evidence="5" id="KW-0677">Repeat</keyword>
<reference evidence="17" key="1">
    <citation type="submission" date="2021-09" db="EMBL/GenBank/DDBJ databases">
        <authorList>
            <consortium name="AG Swart"/>
            <person name="Singh M."/>
            <person name="Singh A."/>
            <person name="Seah K."/>
            <person name="Emmerich C."/>
        </authorList>
    </citation>
    <scope>NUCLEOTIDE SEQUENCE</scope>
    <source>
        <strain evidence="17">ATCC30299</strain>
    </source>
</reference>
<dbReference type="Pfam" id="PF12774">
    <property type="entry name" value="AAA_6"/>
    <property type="match status" value="1"/>
</dbReference>
<evidence type="ECO:0000256" key="9">
    <source>
        <dbReference type="ARBA" id="ARBA00023054"/>
    </source>
</evidence>
<dbReference type="Gene3D" id="1.10.287.2620">
    <property type="match status" value="1"/>
</dbReference>
<comment type="subcellular location">
    <subcellularLocation>
        <location evidence="1">Cytoplasm</location>
        <location evidence="1">Cytoskeleton</location>
        <location evidence="1">Cilium axoneme</location>
    </subcellularLocation>
</comment>
<dbReference type="Pfam" id="PF12781">
    <property type="entry name" value="AAA_9"/>
    <property type="match status" value="1"/>
</dbReference>
<dbReference type="InterPro" id="IPR027417">
    <property type="entry name" value="P-loop_NTPase"/>
</dbReference>
<accession>A0AAU9J892</accession>
<evidence type="ECO:0000256" key="14">
    <source>
        <dbReference type="SAM" id="Coils"/>
    </source>
</evidence>
<dbReference type="InterPro" id="IPR013602">
    <property type="entry name" value="Dynein_heavy_linker"/>
</dbReference>
<dbReference type="FunFam" id="1.20.58.1120:FF:000001">
    <property type="entry name" value="dynein heavy chain 2, axonemal"/>
    <property type="match status" value="1"/>
</dbReference>
<dbReference type="InterPro" id="IPR054354">
    <property type="entry name" value="DYNC2H1-like_lid"/>
</dbReference>
<evidence type="ECO:0000259" key="16">
    <source>
        <dbReference type="SMART" id="SM00382"/>
    </source>
</evidence>
<dbReference type="FunFam" id="3.40.50.300:FF:002141">
    <property type="entry name" value="Dynein heavy chain"/>
    <property type="match status" value="1"/>
</dbReference>
<dbReference type="InterPro" id="IPR003593">
    <property type="entry name" value="AAA+_ATPase"/>
</dbReference>
<name>A0AAU9J892_9CILI</name>
<keyword evidence="13" id="KW-0966">Cell projection</keyword>